<evidence type="ECO:0000313" key="2">
    <source>
        <dbReference type="Proteomes" id="UP000199088"/>
    </source>
</evidence>
<dbReference type="Proteomes" id="UP000199088">
    <property type="component" value="Unassembled WGS sequence"/>
</dbReference>
<organism evidence="1 2">
    <name type="scientific">Klenkia soli</name>
    <dbReference type="NCBI Taxonomy" id="1052260"/>
    <lineage>
        <taxon>Bacteria</taxon>
        <taxon>Bacillati</taxon>
        <taxon>Actinomycetota</taxon>
        <taxon>Actinomycetes</taxon>
        <taxon>Geodermatophilales</taxon>
        <taxon>Geodermatophilaceae</taxon>
        <taxon>Klenkia</taxon>
    </lineage>
</organism>
<gene>
    <name evidence="1" type="ORF">SAMN05660199_01792</name>
</gene>
<name>A0A1H0IWU5_9ACTN</name>
<dbReference type="STRING" id="1052260.SAMN05660199_01792"/>
<dbReference type="RefSeq" id="WP_091243460.1">
    <property type="nucleotide sequence ID" value="NZ_FNIR01000005.1"/>
</dbReference>
<dbReference type="OrthoDB" id="3798591at2"/>
<sequence length="512" mass="55269">MQRILLDGVPVLHLSGSRRTSMALVFGVGVRDETFATRETTHLVEHLVMGALPKSSLQRNATTGIGTTDFHATGRPEAVAAFVEQVCGAIRELSLQRIDAEIGVLQAEDCSGVGGFVESMLAQRYGLTGPGVAWPGGPGPHFLRDEDVLAHARRWFVAENAVLVCHGELPEGLRLDLPHGPRPVHAEAVLRSQRAASWSKSWAAGVGLMVSADGAWDPALRLALDVVRERVQDVARVERGLSYSSGVAVLEFEAGHRELVLAVDAREGQEGAVAGIVWDAWRSLCADGPRADEVAHVVDEVREELDGADPDDLASGDLHEAAAAQLLGLESRPNASLLDSYLAVTAEQVRDAARAVWTSALLQVPEWSTFEGLPGLERWRACGWAPEVPAGRTLRPSALVRMLPGPAKKRRVVLSDHGIAHQDDDGDVHVISWGDLDTVFRQGEVKDEKGKVQDGGALVVIGRNACMFRVDDDSFGTKAVETASAHVRRHVPGLRWPAERVPQWTRPQWAGA</sequence>
<reference evidence="2" key="1">
    <citation type="submission" date="2016-10" db="EMBL/GenBank/DDBJ databases">
        <authorList>
            <person name="Varghese N."/>
            <person name="Submissions S."/>
        </authorList>
    </citation>
    <scope>NUCLEOTIDE SEQUENCE [LARGE SCALE GENOMIC DNA]</scope>
    <source>
        <strain evidence="2">DSM 45843</strain>
    </source>
</reference>
<evidence type="ECO:0000313" key="1">
    <source>
        <dbReference type="EMBL" id="SDO35700.1"/>
    </source>
</evidence>
<dbReference type="InterPro" id="IPR011249">
    <property type="entry name" value="Metalloenz_LuxS/M16"/>
</dbReference>
<protein>
    <submittedName>
        <fullName evidence="1">Predicted Zn-dependent peptidase</fullName>
    </submittedName>
</protein>
<dbReference type="GO" id="GO:0046872">
    <property type="term" value="F:metal ion binding"/>
    <property type="evidence" value="ECO:0007669"/>
    <property type="project" value="InterPro"/>
</dbReference>
<dbReference type="EMBL" id="FNIR01000005">
    <property type="protein sequence ID" value="SDO35700.1"/>
    <property type="molecule type" value="Genomic_DNA"/>
</dbReference>
<proteinExistence type="predicted"/>
<keyword evidence="2" id="KW-1185">Reference proteome</keyword>
<dbReference type="SUPFAM" id="SSF63411">
    <property type="entry name" value="LuxS/MPP-like metallohydrolase"/>
    <property type="match status" value="2"/>
</dbReference>
<dbReference type="AlphaFoldDB" id="A0A1H0IWU5"/>
<accession>A0A1H0IWU5</accession>
<dbReference type="Gene3D" id="3.30.830.10">
    <property type="entry name" value="Metalloenzyme, LuxS/M16 peptidase-like"/>
    <property type="match status" value="2"/>
</dbReference>